<proteinExistence type="predicted"/>
<dbReference type="InterPro" id="IPR011004">
    <property type="entry name" value="Trimer_LpxA-like_sf"/>
</dbReference>
<reference evidence="2" key="2">
    <citation type="submission" date="2019-01" db="EMBL/GenBank/DDBJ databases">
        <title>Genome sequence of Desulfonema ishimotonii strain Tokyo 01.</title>
        <authorList>
            <person name="Fukui M."/>
        </authorList>
    </citation>
    <scope>NUCLEOTIDE SEQUENCE [LARGE SCALE GENOMIC DNA]</scope>
    <source>
        <strain evidence="2">Tokyo 01</strain>
    </source>
</reference>
<protein>
    <submittedName>
        <fullName evidence="1">Transferase</fullName>
    </submittedName>
</protein>
<name>A0A401FV79_9BACT</name>
<dbReference type="InterPro" id="IPR040730">
    <property type="entry name" value="Hexapep_loop"/>
</dbReference>
<sequence>MEQLEKLFNRIISRTRINLREFDFDIDAYVQNIIPLEQLTKFYGFYGITAHHPIHFSFKHSNLAGSYFLGKCSTLNSILYKSDIRGDELKLKGETFDAHGTGIVLDEDEMISIKNSLLIKTLVHNFSHDPEKVDLFLIKNTISNAYANIHGAPMDGCFLGPFSTVDLTTLHDCVIGTFSYVQVGTLAHTFVPPGRVWVKNGDVFDFTYQFPEDELKHYIYFKQEEGPVGRFMDFAEDRKPDFQRLYNVVHMESPLEVPLGASINRYSVFQGESHIEENVLVAQRAFIESSWLGKGANAQENCYISDSRLEGYNVTAHGATIIHAHLNQKVFAGFNSFLQGTEKCPLTVGSGCIIMPHTIIHPDAPLEIPPDYLVWGYIRKEEDLADHSISLEELSRVRDKINIGDMRFRGDGSAFVHAFRHRIEHILEANGAYFDGEMNRGHAQKGQNISFNIIQPYPRGPQEGLYPSTEIHP</sequence>
<dbReference type="OrthoDB" id="5441734at2"/>
<organism evidence="1 2">
    <name type="scientific">Desulfonema ishimotonii</name>
    <dbReference type="NCBI Taxonomy" id="45657"/>
    <lineage>
        <taxon>Bacteria</taxon>
        <taxon>Pseudomonadati</taxon>
        <taxon>Thermodesulfobacteriota</taxon>
        <taxon>Desulfobacteria</taxon>
        <taxon>Desulfobacterales</taxon>
        <taxon>Desulfococcaceae</taxon>
        <taxon>Desulfonema</taxon>
    </lineage>
</organism>
<dbReference type="RefSeq" id="WP_124328223.1">
    <property type="nucleotide sequence ID" value="NZ_BEXT01000001.1"/>
</dbReference>
<keyword evidence="1" id="KW-0808">Transferase</keyword>
<keyword evidence="2" id="KW-1185">Reference proteome</keyword>
<dbReference type="EMBL" id="BEXT01000001">
    <property type="protein sequence ID" value="GBC60865.1"/>
    <property type="molecule type" value="Genomic_DNA"/>
</dbReference>
<evidence type="ECO:0000313" key="2">
    <source>
        <dbReference type="Proteomes" id="UP000288096"/>
    </source>
</evidence>
<dbReference type="GO" id="GO:0016740">
    <property type="term" value="F:transferase activity"/>
    <property type="evidence" value="ECO:0007669"/>
    <property type="project" value="UniProtKB-KW"/>
</dbReference>
<dbReference type="SUPFAM" id="SSF51161">
    <property type="entry name" value="Trimeric LpxA-like enzymes"/>
    <property type="match status" value="1"/>
</dbReference>
<reference evidence="2" key="1">
    <citation type="submission" date="2017-11" db="EMBL/GenBank/DDBJ databases">
        <authorList>
            <person name="Watanabe M."/>
            <person name="Kojima H."/>
        </authorList>
    </citation>
    <scope>NUCLEOTIDE SEQUENCE [LARGE SCALE GENOMIC DNA]</scope>
    <source>
        <strain evidence="2">Tokyo 01</strain>
    </source>
</reference>
<accession>A0A401FV79</accession>
<dbReference type="Gene3D" id="2.160.10.10">
    <property type="entry name" value="Hexapeptide repeat proteins"/>
    <property type="match status" value="2"/>
</dbReference>
<gene>
    <name evidence="1" type="ORF">DENIS_1824</name>
</gene>
<dbReference type="AlphaFoldDB" id="A0A401FV79"/>
<dbReference type="Pfam" id="PF18776">
    <property type="entry name" value="Hexapep_loop"/>
    <property type="match status" value="1"/>
</dbReference>
<dbReference type="Proteomes" id="UP000288096">
    <property type="component" value="Unassembled WGS sequence"/>
</dbReference>
<evidence type="ECO:0000313" key="1">
    <source>
        <dbReference type="EMBL" id="GBC60865.1"/>
    </source>
</evidence>
<comment type="caution">
    <text evidence="1">The sequence shown here is derived from an EMBL/GenBank/DDBJ whole genome shotgun (WGS) entry which is preliminary data.</text>
</comment>